<name>A0A9X2M8X4_9FIRM</name>
<dbReference type="Proteomes" id="UP001140817">
    <property type="component" value="Unassembled WGS sequence"/>
</dbReference>
<keyword evidence="2" id="KW-1185">Reference proteome</keyword>
<sequence>MGRSINCLCNNCNSFQSYSMGVGMSDYSLEAFFNGKNKRDYNRIMKMINNLEKNKEEYSIYYSNEPYLCDNCGYITTKKYVSITTKYWKYEYIYSCKKCKSDLRMIDIDNEIRLGNITCSECKSNDLSIELEMLWD</sequence>
<comment type="caution">
    <text evidence="1">The sequence shown here is derived from an EMBL/GenBank/DDBJ whole genome shotgun (WGS) entry which is preliminary data.</text>
</comment>
<organism evidence="1 2">
    <name type="scientific">Terrisporobacter muris</name>
    <dbReference type="NCBI Taxonomy" id="2963284"/>
    <lineage>
        <taxon>Bacteria</taxon>
        <taxon>Bacillati</taxon>
        <taxon>Bacillota</taxon>
        <taxon>Clostridia</taxon>
        <taxon>Peptostreptococcales</taxon>
        <taxon>Peptostreptococcaceae</taxon>
        <taxon>Terrisporobacter</taxon>
    </lineage>
</organism>
<dbReference type="EMBL" id="JANKBY010000033">
    <property type="protein sequence ID" value="MCR1822069.1"/>
    <property type="molecule type" value="Genomic_DNA"/>
</dbReference>
<dbReference type="AlphaFoldDB" id="A0A9X2M8X4"/>
<evidence type="ECO:0000313" key="1">
    <source>
        <dbReference type="EMBL" id="MCR1822069.1"/>
    </source>
</evidence>
<proteinExistence type="predicted"/>
<protein>
    <submittedName>
        <fullName evidence="1">Uncharacterized protein</fullName>
    </submittedName>
</protein>
<accession>A0A9X2M8X4</accession>
<reference evidence="1" key="1">
    <citation type="submission" date="2022-07" db="EMBL/GenBank/DDBJ databases">
        <title>Enhanced cultured diversity of the mouse gut microbiota enables custom-made synthetic communities.</title>
        <authorList>
            <person name="Afrizal A."/>
        </authorList>
    </citation>
    <scope>NUCLEOTIDE SEQUENCE</scope>
    <source>
        <strain evidence="1">DSM 29186</strain>
    </source>
</reference>
<dbReference type="RefSeq" id="WP_257560182.1">
    <property type="nucleotide sequence ID" value="NZ_JANKBY010000033.1"/>
</dbReference>
<evidence type="ECO:0000313" key="2">
    <source>
        <dbReference type="Proteomes" id="UP001140817"/>
    </source>
</evidence>
<gene>
    <name evidence="1" type="ORF">NSA58_04645</name>
</gene>